<dbReference type="RefSeq" id="WP_367775080.1">
    <property type="nucleotide sequence ID" value="NZ_JBFNXR010000052.1"/>
</dbReference>
<dbReference type="Proteomes" id="UP001556118">
    <property type="component" value="Unassembled WGS sequence"/>
</dbReference>
<dbReference type="EMBL" id="JBFNXR010000052">
    <property type="protein sequence ID" value="MEW9856617.1"/>
    <property type="molecule type" value="Genomic_DNA"/>
</dbReference>
<feature type="domain" description="N-acetyltransferase" evidence="1">
    <location>
        <begin position="6"/>
        <end position="169"/>
    </location>
</feature>
<organism evidence="2 3">
    <name type="scientific">Novosphingobium rhizovicinum</name>
    <dbReference type="NCBI Taxonomy" id="3228928"/>
    <lineage>
        <taxon>Bacteria</taxon>
        <taxon>Pseudomonadati</taxon>
        <taxon>Pseudomonadota</taxon>
        <taxon>Alphaproteobacteria</taxon>
        <taxon>Sphingomonadales</taxon>
        <taxon>Sphingomonadaceae</taxon>
        <taxon>Novosphingobium</taxon>
    </lineage>
</organism>
<keyword evidence="2" id="KW-0808">Transferase</keyword>
<dbReference type="EC" id="2.3.1.-" evidence="2"/>
<dbReference type="InterPro" id="IPR000182">
    <property type="entry name" value="GNAT_dom"/>
</dbReference>
<dbReference type="Pfam" id="PF00583">
    <property type="entry name" value="Acetyltransf_1"/>
    <property type="match status" value="1"/>
</dbReference>
<evidence type="ECO:0000313" key="2">
    <source>
        <dbReference type="EMBL" id="MEW9856617.1"/>
    </source>
</evidence>
<evidence type="ECO:0000259" key="1">
    <source>
        <dbReference type="PROSITE" id="PS51186"/>
    </source>
</evidence>
<protein>
    <submittedName>
        <fullName evidence="2">GNAT family N-acetyltransferase</fullName>
        <ecNumber evidence="2">2.3.1.-</ecNumber>
    </submittedName>
</protein>
<keyword evidence="2" id="KW-0012">Acyltransferase</keyword>
<sequence>MPSKTPIIRPLDSADLSAALAIQSEAYPPFLREGADAFASRLDVPHSFCLAASDSGTIIAYLLAHGWRREDPPPLGVVLSPGVPSEVLFIHDLAVASGGRGSGVGRKLVARAFELASDRGLSSAELIAVEGAAAYWRTLGFAEASMSPRLAAKVAEYGPSARWMTRRFGPSGALQP</sequence>
<keyword evidence="3" id="KW-1185">Reference proteome</keyword>
<evidence type="ECO:0000313" key="3">
    <source>
        <dbReference type="Proteomes" id="UP001556118"/>
    </source>
</evidence>
<dbReference type="InterPro" id="IPR016181">
    <property type="entry name" value="Acyl_CoA_acyltransferase"/>
</dbReference>
<dbReference type="SUPFAM" id="SSF55729">
    <property type="entry name" value="Acyl-CoA N-acyltransferases (Nat)"/>
    <property type="match status" value="1"/>
</dbReference>
<dbReference type="GO" id="GO:0016746">
    <property type="term" value="F:acyltransferase activity"/>
    <property type="evidence" value="ECO:0007669"/>
    <property type="project" value="UniProtKB-KW"/>
</dbReference>
<comment type="caution">
    <text evidence="2">The sequence shown here is derived from an EMBL/GenBank/DDBJ whole genome shotgun (WGS) entry which is preliminary data.</text>
</comment>
<dbReference type="PROSITE" id="PS51186">
    <property type="entry name" value="GNAT"/>
    <property type="match status" value="1"/>
</dbReference>
<proteinExistence type="predicted"/>
<reference evidence="2 3" key="1">
    <citation type="submission" date="2024-06" db="EMBL/GenBank/DDBJ databases">
        <title>Novosphingobium rhizovicinus M1R2S20.</title>
        <authorList>
            <person name="Sun J.-Q."/>
        </authorList>
    </citation>
    <scope>NUCLEOTIDE SEQUENCE [LARGE SCALE GENOMIC DNA]</scope>
    <source>
        <strain evidence="2 3">M1R2S20</strain>
    </source>
</reference>
<name>A0ABV3RFL3_9SPHN</name>
<accession>A0ABV3RFL3</accession>
<gene>
    <name evidence="2" type="ORF">ABUH87_15870</name>
</gene>
<dbReference type="Gene3D" id="3.40.630.30">
    <property type="match status" value="1"/>
</dbReference>